<sequence>MKRFCQNAMLLLIGMYLAFVAPSEGYAASAVSWSATTKAGWDKLVADADAARAAKLKSMAAELASLQQQEASLDARIQSAHDANAKETDAVRQRIKTINAAKLSAMATQTKQVRSRNQPILDQYTKLNKQISTARSLGSKTIRSALQTEANLLKPLVQIARDNIRNQTAAEKSLKDATSKTAKTIRATLAGADSSKKQIAAEKKSVTSNKASISSSMKTFNQAVKKKDPAGASSSLSSILSYYRQLNGHKEKIYGHERDIAAILVKAKGQFPAS</sequence>
<keyword evidence="3" id="KW-1185">Reference proteome</keyword>
<reference evidence="2 3" key="1">
    <citation type="submission" date="2020-08" db="EMBL/GenBank/DDBJ databases">
        <title>Cohnella phylogeny.</title>
        <authorList>
            <person name="Dunlap C."/>
        </authorList>
    </citation>
    <scope>NUCLEOTIDE SEQUENCE [LARGE SCALE GENOMIC DNA]</scope>
    <source>
        <strain evidence="2 3">CBP 2801</strain>
    </source>
</reference>
<feature type="chain" id="PRO_5031290308" evidence="1">
    <location>
        <begin position="28"/>
        <end position="274"/>
    </location>
</feature>
<evidence type="ECO:0000313" key="3">
    <source>
        <dbReference type="Proteomes" id="UP000564644"/>
    </source>
</evidence>
<proteinExistence type="predicted"/>
<evidence type="ECO:0000313" key="2">
    <source>
        <dbReference type="EMBL" id="MBB6731780.1"/>
    </source>
</evidence>
<dbReference type="Proteomes" id="UP000564644">
    <property type="component" value="Unassembled WGS sequence"/>
</dbReference>
<feature type="signal peptide" evidence="1">
    <location>
        <begin position="1"/>
        <end position="27"/>
    </location>
</feature>
<organism evidence="2 3">
    <name type="scientific">Cohnella zeiphila</name>
    <dbReference type="NCBI Taxonomy" id="2761120"/>
    <lineage>
        <taxon>Bacteria</taxon>
        <taxon>Bacillati</taxon>
        <taxon>Bacillota</taxon>
        <taxon>Bacilli</taxon>
        <taxon>Bacillales</taxon>
        <taxon>Paenibacillaceae</taxon>
        <taxon>Cohnella</taxon>
    </lineage>
</organism>
<keyword evidence="1" id="KW-0732">Signal</keyword>
<dbReference type="EMBL" id="JACJVO010000015">
    <property type="protein sequence ID" value="MBB6731780.1"/>
    <property type="molecule type" value="Genomic_DNA"/>
</dbReference>
<name>A0A7X0SKN9_9BACL</name>
<protein>
    <submittedName>
        <fullName evidence="2">Uncharacterized protein</fullName>
    </submittedName>
</protein>
<evidence type="ECO:0000256" key="1">
    <source>
        <dbReference type="SAM" id="SignalP"/>
    </source>
</evidence>
<gene>
    <name evidence="2" type="ORF">H7C18_12735</name>
</gene>
<dbReference type="RefSeq" id="WP_185129452.1">
    <property type="nucleotide sequence ID" value="NZ_JACJVO010000015.1"/>
</dbReference>
<dbReference type="AlphaFoldDB" id="A0A7X0SKN9"/>
<accession>A0A7X0SKN9</accession>
<comment type="caution">
    <text evidence="2">The sequence shown here is derived from an EMBL/GenBank/DDBJ whole genome shotgun (WGS) entry which is preliminary data.</text>
</comment>